<dbReference type="KEGG" id="fcz:IMF26_01445"/>
<dbReference type="InterPro" id="IPR021375">
    <property type="entry name" value="DUF2997"/>
</dbReference>
<reference evidence="1" key="2">
    <citation type="journal article" date="2023" name="Biology">
        <title>Prokaryotic Life Associated with Coal-Fire Gas Vents Revealed by Metagenomics.</title>
        <authorList>
            <person name="Kadnikov V.V."/>
            <person name="Mardanov A.V."/>
            <person name="Beletsky A.V."/>
            <person name="Karnachuk O.V."/>
            <person name="Ravin N.V."/>
        </authorList>
    </citation>
    <scope>NUCLEOTIDE SEQUENCE</scope>
    <source>
        <strain evidence="1">Bu02</strain>
    </source>
</reference>
<proteinExistence type="predicted"/>
<name>A0AAT9LCE7_9FIRM</name>
<reference evidence="1" key="1">
    <citation type="submission" date="2020-10" db="EMBL/GenBank/DDBJ databases">
        <authorList>
            <person name="Kadnikov V."/>
            <person name="Beletsky A.V."/>
            <person name="Mardanov A.V."/>
            <person name="Karnachuk O.V."/>
            <person name="Ravin N.V."/>
        </authorList>
    </citation>
    <scope>NUCLEOTIDE SEQUENCE</scope>
    <source>
        <strain evidence="1">Bu02</strain>
    </source>
</reference>
<dbReference type="Pfam" id="PF11211">
    <property type="entry name" value="DUF2997"/>
    <property type="match status" value="1"/>
</dbReference>
<dbReference type="AlphaFoldDB" id="A0AAT9LCE7"/>
<dbReference type="EMBL" id="CP062796">
    <property type="protein sequence ID" value="QUL98772.1"/>
    <property type="molecule type" value="Genomic_DNA"/>
</dbReference>
<organism evidence="1">
    <name type="scientific">Candidatus Fermentithermobacillus carboniphilus</name>
    <dbReference type="NCBI Taxonomy" id="3085328"/>
    <lineage>
        <taxon>Bacteria</taxon>
        <taxon>Bacillati</taxon>
        <taxon>Bacillota</taxon>
        <taxon>Candidatus Fermentithermobacillia</taxon>
        <taxon>Candidatus Fermentithermobacillales</taxon>
        <taxon>Candidatus Fermentithermobacillaceae</taxon>
        <taxon>Candidatus Fermentithermobacillus</taxon>
    </lineage>
</organism>
<sequence>MPRRIDVEIGRNGEIKVEYSGFEGETCFEEKEALEKALKEMGLWAIPITIVRKTSSQISDEIGMEQEKRERVAHP</sequence>
<accession>A0AAT9LCE7</accession>
<gene>
    <name evidence="1" type="ORF">IMF26_01445</name>
</gene>
<protein>
    <submittedName>
        <fullName evidence="1">DUF2997 domain-containing protein</fullName>
    </submittedName>
</protein>
<evidence type="ECO:0000313" key="1">
    <source>
        <dbReference type="EMBL" id="QUL98772.1"/>
    </source>
</evidence>